<accession>A0AAD1WPL6</accession>
<evidence type="ECO:0000256" key="10">
    <source>
        <dbReference type="SAM" id="MobiDB-lite"/>
    </source>
</evidence>
<keyword evidence="6" id="KW-0238">DNA-binding</keyword>
<evidence type="ECO:0000256" key="6">
    <source>
        <dbReference type="ARBA" id="ARBA00023125"/>
    </source>
</evidence>
<proteinExistence type="predicted"/>
<dbReference type="AlphaFoldDB" id="A0AAD1WPL6"/>
<feature type="domain" description="CXXC-type" evidence="12">
    <location>
        <begin position="157"/>
        <end position="203"/>
    </location>
</feature>
<evidence type="ECO:0000256" key="9">
    <source>
        <dbReference type="PROSITE-ProRule" id="PRU00509"/>
    </source>
</evidence>
<evidence type="ECO:0000313" key="13">
    <source>
        <dbReference type="EMBL" id="CAH2316989.1"/>
    </source>
</evidence>
<dbReference type="SUPFAM" id="SSF54171">
    <property type="entry name" value="DNA-binding domain"/>
    <property type="match status" value="1"/>
</dbReference>
<protein>
    <submittedName>
        <fullName evidence="13">Methyl- binding domain 1 L homeolog isoform X1</fullName>
    </submittedName>
</protein>
<evidence type="ECO:0000256" key="7">
    <source>
        <dbReference type="ARBA" id="ARBA00023163"/>
    </source>
</evidence>
<gene>
    <name evidence="13" type="ORF">PECUL_23A005710</name>
</gene>
<evidence type="ECO:0000259" key="12">
    <source>
        <dbReference type="PROSITE" id="PS51058"/>
    </source>
</evidence>
<name>A0AAD1WPL6_PELCU</name>
<keyword evidence="3 9" id="KW-0863">Zinc-finger</keyword>
<evidence type="ECO:0000256" key="8">
    <source>
        <dbReference type="ARBA" id="ARBA00023242"/>
    </source>
</evidence>
<dbReference type="GO" id="GO:0008327">
    <property type="term" value="F:methyl-CpG binding"/>
    <property type="evidence" value="ECO:0007669"/>
    <property type="project" value="TreeGrafter"/>
</dbReference>
<evidence type="ECO:0000256" key="1">
    <source>
        <dbReference type="ARBA" id="ARBA00004123"/>
    </source>
</evidence>
<dbReference type="GO" id="GO:0005654">
    <property type="term" value="C:nucleoplasm"/>
    <property type="evidence" value="ECO:0007669"/>
    <property type="project" value="UniProtKB-ARBA"/>
</dbReference>
<evidence type="ECO:0000259" key="11">
    <source>
        <dbReference type="PROSITE" id="PS50982"/>
    </source>
</evidence>
<feature type="domain" description="CXXC-type" evidence="12">
    <location>
        <begin position="204"/>
        <end position="251"/>
    </location>
</feature>
<dbReference type="Pfam" id="PF01429">
    <property type="entry name" value="MBD"/>
    <property type="match status" value="1"/>
</dbReference>
<dbReference type="InterPro" id="IPR016177">
    <property type="entry name" value="DNA-bd_dom_sf"/>
</dbReference>
<feature type="region of interest" description="Disordered" evidence="10">
    <location>
        <begin position="75"/>
        <end position="104"/>
    </location>
</feature>
<evidence type="ECO:0000256" key="4">
    <source>
        <dbReference type="ARBA" id="ARBA00022833"/>
    </source>
</evidence>
<dbReference type="PANTHER" id="PTHR12396">
    <property type="entry name" value="METHYL-CPG BINDING PROTEIN, MBD"/>
    <property type="match status" value="1"/>
</dbReference>
<dbReference type="GO" id="GO:0000122">
    <property type="term" value="P:negative regulation of transcription by RNA polymerase II"/>
    <property type="evidence" value="ECO:0007669"/>
    <property type="project" value="TreeGrafter"/>
</dbReference>
<dbReference type="Pfam" id="PF02008">
    <property type="entry name" value="zf-CXXC"/>
    <property type="match status" value="1"/>
</dbReference>
<dbReference type="InterPro" id="IPR002857">
    <property type="entry name" value="Znf_CXXC"/>
</dbReference>
<keyword evidence="2" id="KW-0479">Metal-binding</keyword>
<evidence type="ECO:0000256" key="3">
    <source>
        <dbReference type="ARBA" id="ARBA00022771"/>
    </source>
</evidence>
<dbReference type="PROSITE" id="PS50982">
    <property type="entry name" value="MBD"/>
    <property type="match status" value="1"/>
</dbReference>
<evidence type="ECO:0000256" key="2">
    <source>
        <dbReference type="ARBA" id="ARBA00022723"/>
    </source>
</evidence>
<keyword evidence="4" id="KW-0862">Zinc</keyword>
<dbReference type="Gene3D" id="3.30.890.10">
    <property type="entry name" value="Methyl-cpg-binding Protein 2, Chain A"/>
    <property type="match status" value="1"/>
</dbReference>
<dbReference type="GO" id="GO:0008270">
    <property type="term" value="F:zinc ion binding"/>
    <property type="evidence" value="ECO:0007669"/>
    <property type="project" value="UniProtKB-KW"/>
</dbReference>
<dbReference type="Proteomes" id="UP001295444">
    <property type="component" value="Chromosome 09"/>
</dbReference>
<keyword evidence="14" id="KW-1185">Reference proteome</keyword>
<evidence type="ECO:0000256" key="5">
    <source>
        <dbReference type="ARBA" id="ARBA00023015"/>
    </source>
</evidence>
<dbReference type="GO" id="GO:0006346">
    <property type="term" value="P:DNA methylation-dependent constitutive heterochromatin formation"/>
    <property type="evidence" value="ECO:0007669"/>
    <property type="project" value="TreeGrafter"/>
</dbReference>
<dbReference type="EMBL" id="OW240920">
    <property type="protein sequence ID" value="CAH2316989.1"/>
    <property type="molecule type" value="Genomic_DNA"/>
</dbReference>
<dbReference type="InterPro" id="IPR001739">
    <property type="entry name" value="Methyl_CpG_DNA-bd"/>
</dbReference>
<dbReference type="SMART" id="SM00391">
    <property type="entry name" value="MBD"/>
    <property type="match status" value="1"/>
</dbReference>
<feature type="domain" description="MBD" evidence="11">
    <location>
        <begin position="1"/>
        <end position="69"/>
    </location>
</feature>
<dbReference type="CDD" id="cd01396">
    <property type="entry name" value="MeCP2_MBD"/>
    <property type="match status" value="1"/>
</dbReference>
<organism evidence="13 14">
    <name type="scientific">Pelobates cultripes</name>
    <name type="common">Western spadefoot toad</name>
    <dbReference type="NCBI Taxonomy" id="61616"/>
    <lineage>
        <taxon>Eukaryota</taxon>
        <taxon>Metazoa</taxon>
        <taxon>Chordata</taxon>
        <taxon>Craniata</taxon>
        <taxon>Vertebrata</taxon>
        <taxon>Euteleostomi</taxon>
        <taxon>Amphibia</taxon>
        <taxon>Batrachia</taxon>
        <taxon>Anura</taxon>
        <taxon>Pelobatoidea</taxon>
        <taxon>Pelobatidae</taxon>
        <taxon>Pelobates</taxon>
    </lineage>
</organism>
<dbReference type="PANTHER" id="PTHR12396:SF57">
    <property type="entry name" value="METHYL-CPG-BINDING DOMAIN PROTEIN 1"/>
    <property type="match status" value="1"/>
</dbReference>
<keyword evidence="7" id="KW-0804">Transcription</keyword>
<evidence type="ECO:0000313" key="14">
    <source>
        <dbReference type="Proteomes" id="UP001295444"/>
    </source>
</evidence>
<dbReference type="PROSITE" id="PS51058">
    <property type="entry name" value="ZF_CXXC"/>
    <property type="match status" value="2"/>
</dbReference>
<sequence>MSEGWEDWPVLGPGWKRRQVIRKSGASCGNRDTYYQSPNGERVRSKIELSKLLGVEVDLSMFDFKNGVIIPHEDRKKLNRPSLPLQPSETSQPKKQRFSEPSQHDVELQNSVHESLDVQCMGCMQWFNGVEFGKSKQTNWYCADCRASRRALNREQKLLKNMGCGMCEPCKLTENCGHCTVCLLRFHNPEFGNSWKCVRRRCLKVLRKVDGCGTCEGCCSKKDCDICSVCIERLQNPDQQPMGTCLNRLCSNKTIVIQPSESKSFGAKKCTIKKTFVNQEKMKNEEKVAHNQEKNIPAFHKSPKYSMSLVRTKLEAVDTEYMETQYSEEETSPLRIPDMKQISQNGDNSSVDEFYPIRVADIKEESSFTYEIKEEPLDNHCAGRIVSIEESDDIAEADESTPLIMEIFSLGKYDAITCLDQVLQEFMNELNEIPLPAYWEVQNNTAPNLQLVQRDKLSTMADTVIHIQPRFRFFVMVKGLPVPSTHELYLKHPSHLTSVYDVVELIGDLESYSPCPGMCTQGLRSATCRVLVKEERCTECCKIPWPSGSSF</sequence>
<keyword evidence="8" id="KW-0539">Nucleus</keyword>
<comment type="subcellular location">
    <subcellularLocation>
        <location evidence="1">Nucleus</location>
    </subcellularLocation>
</comment>
<keyword evidence="5" id="KW-0805">Transcription regulation</keyword>
<reference evidence="13" key="1">
    <citation type="submission" date="2022-03" db="EMBL/GenBank/DDBJ databases">
        <authorList>
            <person name="Alioto T."/>
            <person name="Alioto T."/>
            <person name="Gomez Garrido J."/>
        </authorList>
    </citation>
    <scope>NUCLEOTIDE SEQUENCE</scope>
</reference>